<reference evidence="2" key="2">
    <citation type="journal article" date="2023" name="IMA Fungus">
        <title>Comparative genomic study of the Penicillium genus elucidates a diverse pangenome and 15 lateral gene transfer events.</title>
        <authorList>
            <person name="Petersen C."/>
            <person name="Sorensen T."/>
            <person name="Nielsen M.R."/>
            <person name="Sondergaard T.E."/>
            <person name="Sorensen J.L."/>
            <person name="Fitzpatrick D.A."/>
            <person name="Frisvad J.C."/>
            <person name="Nielsen K.L."/>
        </authorList>
    </citation>
    <scope>NUCLEOTIDE SEQUENCE</scope>
    <source>
        <strain evidence="2">IBT 29864</strain>
    </source>
</reference>
<reference evidence="2" key="1">
    <citation type="submission" date="2022-11" db="EMBL/GenBank/DDBJ databases">
        <authorList>
            <person name="Petersen C."/>
        </authorList>
    </citation>
    <scope>NUCLEOTIDE SEQUENCE</scope>
    <source>
        <strain evidence="2">IBT 29864</strain>
    </source>
</reference>
<dbReference type="RefSeq" id="XP_056552413.1">
    <property type="nucleotide sequence ID" value="XM_056703413.1"/>
</dbReference>
<protein>
    <submittedName>
        <fullName evidence="2">Uncharacterized protein</fullName>
    </submittedName>
</protein>
<keyword evidence="3" id="KW-1185">Reference proteome</keyword>
<dbReference type="Proteomes" id="UP001147782">
    <property type="component" value="Unassembled WGS sequence"/>
</dbReference>
<proteinExistence type="predicted"/>
<organism evidence="2 3">
    <name type="scientific">Penicillium cataractarum</name>
    <dbReference type="NCBI Taxonomy" id="2100454"/>
    <lineage>
        <taxon>Eukaryota</taxon>
        <taxon>Fungi</taxon>
        <taxon>Dikarya</taxon>
        <taxon>Ascomycota</taxon>
        <taxon>Pezizomycotina</taxon>
        <taxon>Eurotiomycetes</taxon>
        <taxon>Eurotiomycetidae</taxon>
        <taxon>Eurotiales</taxon>
        <taxon>Aspergillaceae</taxon>
        <taxon>Penicillium</taxon>
    </lineage>
</organism>
<accession>A0A9W9RR77</accession>
<name>A0A9W9RR77_9EURO</name>
<evidence type="ECO:0000313" key="3">
    <source>
        <dbReference type="Proteomes" id="UP001147782"/>
    </source>
</evidence>
<dbReference type="EMBL" id="JAPZBS010000008">
    <property type="protein sequence ID" value="KAJ5364787.1"/>
    <property type="molecule type" value="Genomic_DNA"/>
</dbReference>
<dbReference type="AlphaFoldDB" id="A0A9W9RR77"/>
<dbReference type="GeneID" id="81442592"/>
<gene>
    <name evidence="2" type="ORF">N7496_010500</name>
</gene>
<sequence length="66" mass="7116">MEPASKIQPWKALSPEGLKEDQKPDIAARNLDENDQGGGFGASVSKPADRQIGYQGWKAEASTESK</sequence>
<feature type="compositionally biased region" description="Basic and acidic residues" evidence="1">
    <location>
        <begin position="17"/>
        <end position="32"/>
    </location>
</feature>
<comment type="caution">
    <text evidence="2">The sequence shown here is derived from an EMBL/GenBank/DDBJ whole genome shotgun (WGS) entry which is preliminary data.</text>
</comment>
<evidence type="ECO:0000256" key="1">
    <source>
        <dbReference type="SAM" id="MobiDB-lite"/>
    </source>
</evidence>
<feature type="region of interest" description="Disordered" evidence="1">
    <location>
        <begin position="1"/>
        <end position="66"/>
    </location>
</feature>
<dbReference type="OrthoDB" id="5413110at2759"/>
<evidence type="ECO:0000313" key="2">
    <source>
        <dbReference type="EMBL" id="KAJ5364787.1"/>
    </source>
</evidence>